<evidence type="ECO:0000313" key="3">
    <source>
        <dbReference type="EMBL" id="POS84675.1"/>
    </source>
</evidence>
<evidence type="ECO:0000313" key="4">
    <source>
        <dbReference type="Proteomes" id="UP000237438"/>
    </source>
</evidence>
<dbReference type="SUPFAM" id="SSF56219">
    <property type="entry name" value="DNase I-like"/>
    <property type="match status" value="1"/>
</dbReference>
<feature type="domain" description="Endonuclease/exonuclease/phosphatase" evidence="2">
    <location>
        <begin position="91"/>
        <end position="176"/>
    </location>
</feature>
<proteinExistence type="predicted"/>
<feature type="region of interest" description="Disordered" evidence="1">
    <location>
        <begin position="1"/>
        <end position="53"/>
    </location>
</feature>
<comment type="caution">
    <text evidence="3">The sequence shown here is derived from an EMBL/GenBank/DDBJ whole genome shotgun (WGS) entry which is preliminary data.</text>
</comment>
<organism evidence="3 4">
    <name type="scientific">Erysiphe pulchra</name>
    <dbReference type="NCBI Taxonomy" id="225359"/>
    <lineage>
        <taxon>Eukaryota</taxon>
        <taxon>Fungi</taxon>
        <taxon>Dikarya</taxon>
        <taxon>Ascomycota</taxon>
        <taxon>Pezizomycotina</taxon>
        <taxon>Leotiomycetes</taxon>
        <taxon>Erysiphales</taxon>
        <taxon>Erysiphaceae</taxon>
        <taxon>Erysiphe</taxon>
    </lineage>
</organism>
<dbReference type="Gene3D" id="3.60.10.10">
    <property type="entry name" value="Endonuclease/exonuclease/phosphatase"/>
    <property type="match status" value="1"/>
</dbReference>
<dbReference type="InterPro" id="IPR005135">
    <property type="entry name" value="Endo/exonuclease/phosphatase"/>
</dbReference>
<name>A0A2S4PRK7_9PEZI</name>
<dbReference type="Proteomes" id="UP000237438">
    <property type="component" value="Unassembled WGS sequence"/>
</dbReference>
<sequence length="241" mass="27415">MNSINPPPTLYDLASPNVSDPFQSSIDYTDRTPSIQHRNPKFLDLDDPGPTDQLSVPYENQIPSTGRIQQAILTNKEAAENRNFEANLLGNFLILGDFNLHHHWWHPPRSRSPSPGANPFVDWIDRNNFSLFSPVDIPTHNRGNFLDLAFGKGPYLLNTIYNIPNHIKLISDHLPLLTMVPWKRSAIPMQRLRSDELDTNLFKQLLASSITSLSPIPINPTPHTLDEFTEHLIVLVREDFT</sequence>
<keyword evidence="4" id="KW-1185">Reference proteome</keyword>
<gene>
    <name evidence="3" type="ORF">EPUL_004471</name>
</gene>
<accession>A0A2S4PRK7</accession>
<dbReference type="AlphaFoldDB" id="A0A2S4PRK7"/>
<reference evidence="3 4" key="1">
    <citation type="submission" date="2017-10" db="EMBL/GenBank/DDBJ databases">
        <title>Development of genomic resources for the powdery mildew, Erysiphe pulchra.</title>
        <authorList>
            <person name="Wadl P.A."/>
            <person name="Mack B.M."/>
            <person name="Moore G."/>
            <person name="Beltz S.B."/>
        </authorList>
    </citation>
    <scope>NUCLEOTIDE SEQUENCE [LARGE SCALE GENOMIC DNA]</scope>
    <source>
        <strain evidence="3">Cflorida</strain>
    </source>
</reference>
<dbReference type="GO" id="GO:0003824">
    <property type="term" value="F:catalytic activity"/>
    <property type="evidence" value="ECO:0007669"/>
    <property type="project" value="InterPro"/>
</dbReference>
<dbReference type="Pfam" id="PF14529">
    <property type="entry name" value="Exo_endo_phos_2"/>
    <property type="match status" value="1"/>
</dbReference>
<dbReference type="EMBL" id="PEDP01000910">
    <property type="protein sequence ID" value="POS84675.1"/>
    <property type="molecule type" value="Genomic_DNA"/>
</dbReference>
<evidence type="ECO:0000256" key="1">
    <source>
        <dbReference type="SAM" id="MobiDB-lite"/>
    </source>
</evidence>
<protein>
    <recommendedName>
        <fullName evidence="2">Endonuclease/exonuclease/phosphatase domain-containing protein</fullName>
    </recommendedName>
</protein>
<dbReference type="OrthoDB" id="10540813at2759"/>
<feature type="compositionally biased region" description="Polar residues" evidence="1">
    <location>
        <begin position="16"/>
        <end position="37"/>
    </location>
</feature>
<dbReference type="STRING" id="225359.A0A2S4PRK7"/>
<evidence type="ECO:0000259" key="2">
    <source>
        <dbReference type="Pfam" id="PF14529"/>
    </source>
</evidence>
<dbReference type="InterPro" id="IPR036691">
    <property type="entry name" value="Endo/exonu/phosph_ase_sf"/>
</dbReference>